<reference evidence="1 2" key="1">
    <citation type="submission" date="2021-07" db="EMBL/GenBank/DDBJ databases">
        <title>Flavobacterium WSW3-B6 sp.nov, isolated from seaweed.</title>
        <authorList>
            <person name="Muhammad N."/>
            <person name="Ho H."/>
            <person name="Lee Y.-J."/>
            <person name="Nguyen T."/>
            <person name="Ho J."/>
            <person name="Kim S.-G."/>
        </authorList>
    </citation>
    <scope>NUCLEOTIDE SEQUENCE [LARGE SCALE GENOMIC DNA]</scope>
    <source>
        <strain evidence="1 2">WSW3-B6</strain>
    </source>
</reference>
<dbReference type="EMBL" id="CP080429">
    <property type="protein sequence ID" value="QYJ68867.1"/>
    <property type="molecule type" value="Genomic_DNA"/>
</dbReference>
<protein>
    <recommendedName>
        <fullName evidence="3">SnoaL-like domain-containing protein</fullName>
    </recommendedName>
</protein>
<evidence type="ECO:0000313" key="1">
    <source>
        <dbReference type="EMBL" id="QYJ68867.1"/>
    </source>
</evidence>
<sequence>MLNKIKHITLFFFVGTVVLGCSSTKKENKVVENYEIAQLALEHIKDYEKFRLIEEPTFMVIRDYYDGFTADFTIDLRNHKFTFLGKQVTKWERKHFKDKAIKRKLEIIEDYDKVERVSIHEHQKADAYLTMSPPLFSDNGEYAVINLNVLFNMEMSDMYGYTLVYHRVNGKWELLIAYTPYLT</sequence>
<dbReference type="Proteomes" id="UP000825381">
    <property type="component" value="Chromosome"/>
</dbReference>
<dbReference type="RefSeq" id="WP_220641206.1">
    <property type="nucleotide sequence ID" value="NZ_CP080429.1"/>
</dbReference>
<accession>A0ABX8V8M4</accession>
<gene>
    <name evidence="1" type="ORF">K1I41_03005</name>
</gene>
<organism evidence="1 2">
    <name type="scientific">Flavobacterium litorale</name>
    <dbReference type="NCBI Taxonomy" id="2856519"/>
    <lineage>
        <taxon>Bacteria</taxon>
        <taxon>Pseudomonadati</taxon>
        <taxon>Bacteroidota</taxon>
        <taxon>Flavobacteriia</taxon>
        <taxon>Flavobacteriales</taxon>
        <taxon>Flavobacteriaceae</taxon>
        <taxon>Flavobacterium</taxon>
    </lineage>
</organism>
<dbReference type="PROSITE" id="PS51257">
    <property type="entry name" value="PROKAR_LIPOPROTEIN"/>
    <property type="match status" value="1"/>
</dbReference>
<proteinExistence type="predicted"/>
<name>A0ABX8V8M4_9FLAO</name>
<evidence type="ECO:0008006" key="3">
    <source>
        <dbReference type="Google" id="ProtNLM"/>
    </source>
</evidence>
<evidence type="ECO:0000313" key="2">
    <source>
        <dbReference type="Proteomes" id="UP000825381"/>
    </source>
</evidence>
<keyword evidence="2" id="KW-1185">Reference proteome</keyword>